<accession>A0A8A3PJS8</accession>
<dbReference type="Proteomes" id="UP000672032">
    <property type="component" value="Chromosome 5"/>
</dbReference>
<dbReference type="AlphaFoldDB" id="A0A8A3PJS8"/>
<name>A0A8A3PJS8_9HELO</name>
<keyword evidence="2" id="KW-1185">Reference proteome</keyword>
<evidence type="ECO:0000313" key="1">
    <source>
        <dbReference type="EMBL" id="QSZ35647.1"/>
    </source>
</evidence>
<proteinExistence type="predicted"/>
<organism evidence="1 2">
    <name type="scientific">Monilinia vaccinii-corymbosi</name>
    <dbReference type="NCBI Taxonomy" id="61207"/>
    <lineage>
        <taxon>Eukaryota</taxon>
        <taxon>Fungi</taxon>
        <taxon>Dikarya</taxon>
        <taxon>Ascomycota</taxon>
        <taxon>Pezizomycotina</taxon>
        <taxon>Leotiomycetes</taxon>
        <taxon>Helotiales</taxon>
        <taxon>Sclerotiniaceae</taxon>
        <taxon>Monilinia</taxon>
    </lineage>
</organism>
<reference evidence="1" key="1">
    <citation type="submission" date="2020-10" db="EMBL/GenBank/DDBJ databases">
        <title>Genome Sequence of Monilinia vaccinii-corymbosi Sheds Light on Mummy Berry Disease Infection of Blueberry and Mating Type.</title>
        <authorList>
            <person name="Yow A.G."/>
            <person name="Zhang Y."/>
            <person name="Bansal K."/>
            <person name="Eacker S.M."/>
            <person name="Sullivan S."/>
            <person name="Liachko I."/>
            <person name="Cubeta M.A."/>
            <person name="Rollins J.A."/>
            <person name="Ashrafi H."/>
        </authorList>
    </citation>
    <scope>NUCLEOTIDE SEQUENCE</scope>
    <source>
        <strain evidence="1">RL-1</strain>
    </source>
</reference>
<protein>
    <submittedName>
        <fullName evidence="1">Uncharacterized protein</fullName>
    </submittedName>
</protein>
<gene>
    <name evidence="1" type="ORF">DSL72_008517</name>
</gene>
<evidence type="ECO:0000313" key="2">
    <source>
        <dbReference type="Proteomes" id="UP000672032"/>
    </source>
</evidence>
<dbReference type="EMBL" id="CP063409">
    <property type="protein sequence ID" value="QSZ35647.1"/>
    <property type="molecule type" value="Genomic_DNA"/>
</dbReference>
<sequence length="136" mass="15151">MGKLESWKAGKLSWSFASWQYRGGRHLLVIGHILLCFTAPRPATYPRKPDASRIGKRPLIDAGFSRSTIASSWYGRESICMASIPSLAGCWNRHDIKLTMHVTCKKSIASPQFYYQYLADGHRKGVCSQLSLSTAG</sequence>